<dbReference type="SUPFAM" id="SSF47413">
    <property type="entry name" value="lambda repressor-like DNA-binding domains"/>
    <property type="match status" value="1"/>
</dbReference>
<dbReference type="Gene3D" id="1.10.260.40">
    <property type="entry name" value="lambda repressor-like DNA-binding domains"/>
    <property type="match status" value="1"/>
</dbReference>
<dbReference type="AlphaFoldDB" id="A0A2C6BD87"/>
<accession>A0A2C6BD87</accession>
<dbReference type="SMART" id="SM00530">
    <property type="entry name" value="HTH_XRE"/>
    <property type="match status" value="1"/>
</dbReference>
<dbReference type="CDD" id="cd00093">
    <property type="entry name" value="HTH_XRE"/>
    <property type="match status" value="1"/>
</dbReference>
<protein>
    <submittedName>
        <fullName evidence="2">Transcriptional regulator</fullName>
    </submittedName>
</protein>
<feature type="domain" description="HTH cro/C1-type" evidence="1">
    <location>
        <begin position="46"/>
        <end position="98"/>
    </location>
</feature>
<dbReference type="InterPro" id="IPR001387">
    <property type="entry name" value="Cro/C1-type_HTH"/>
</dbReference>
<evidence type="ECO:0000313" key="3">
    <source>
        <dbReference type="Proteomes" id="UP000221504"/>
    </source>
</evidence>
<dbReference type="PROSITE" id="PS50943">
    <property type="entry name" value="HTH_CROC1"/>
    <property type="match status" value="1"/>
</dbReference>
<dbReference type="EMBL" id="NIRM01000009">
    <property type="protein sequence ID" value="PHI03578.1"/>
    <property type="molecule type" value="Genomic_DNA"/>
</dbReference>
<dbReference type="Pfam" id="PF01381">
    <property type="entry name" value="HTH_3"/>
    <property type="match status" value="1"/>
</dbReference>
<reference evidence="2 3" key="1">
    <citation type="submission" date="2017-06" db="EMBL/GenBank/DDBJ databases">
        <title>Draft genome sequence of Fusobacterium nucleatum subsp. polymorphum KCOM 1267 (=ChDC F290).</title>
        <authorList>
            <person name="Kook J.-K."/>
            <person name="Park S.-N."/>
            <person name="Lim Y.K."/>
            <person name="Roh H."/>
        </authorList>
    </citation>
    <scope>NUCLEOTIDE SEQUENCE [LARGE SCALE GENOMIC DNA]</scope>
    <source>
        <strain evidence="3">KCOM 1267(ChDC F290)</strain>
    </source>
</reference>
<dbReference type="Proteomes" id="UP000221504">
    <property type="component" value="Unassembled WGS sequence"/>
</dbReference>
<proteinExistence type="predicted"/>
<evidence type="ECO:0000313" key="2">
    <source>
        <dbReference type="EMBL" id="PHI03578.1"/>
    </source>
</evidence>
<sequence>MLIIMLNLTFVNVFFNINKSKGTPILCGGLLMKNRKDVGKNILRRIDDLLKEKEITRAELERRADLGNGTLRNWSSSIPSIDKVQRVAAFFGVSLDFLYNGEDNDEVRMLAREIENLDSSTQETIKKIVLSFKKK</sequence>
<gene>
    <name evidence="2" type="ORF">CBG52_12710</name>
</gene>
<dbReference type="InterPro" id="IPR010982">
    <property type="entry name" value="Lambda_DNA-bd_dom_sf"/>
</dbReference>
<comment type="caution">
    <text evidence="2">The sequence shown here is derived from an EMBL/GenBank/DDBJ whole genome shotgun (WGS) entry which is preliminary data.</text>
</comment>
<evidence type="ECO:0000259" key="1">
    <source>
        <dbReference type="PROSITE" id="PS50943"/>
    </source>
</evidence>
<organism evidence="2 3">
    <name type="scientific">Fusobacterium nucleatum subsp. polymorphum</name>
    <name type="common">Fusobacterium polymorphum</name>
    <dbReference type="NCBI Taxonomy" id="76857"/>
    <lineage>
        <taxon>Bacteria</taxon>
        <taxon>Fusobacteriati</taxon>
        <taxon>Fusobacteriota</taxon>
        <taxon>Fusobacteriia</taxon>
        <taxon>Fusobacteriales</taxon>
        <taxon>Fusobacteriaceae</taxon>
        <taxon>Fusobacterium</taxon>
    </lineage>
</organism>
<name>A0A2C6BD87_FUSNP</name>
<dbReference type="GO" id="GO:0003677">
    <property type="term" value="F:DNA binding"/>
    <property type="evidence" value="ECO:0007669"/>
    <property type="project" value="InterPro"/>
</dbReference>